<keyword evidence="3" id="KW-1185">Reference proteome</keyword>
<protein>
    <submittedName>
        <fullName evidence="2">Uncharacterized protein</fullName>
    </submittedName>
</protein>
<dbReference type="EMBL" id="AOPZ01000125">
    <property type="protein sequence ID" value="EPH43977.1"/>
    <property type="molecule type" value="Genomic_DNA"/>
</dbReference>
<reference evidence="2 3" key="1">
    <citation type="submission" date="2013-02" db="EMBL/GenBank/DDBJ databases">
        <title>Draft Genome Sequence of Streptomyces aurantiacus, Which Produces Setomimycin.</title>
        <authorList>
            <person name="Gruening B.A."/>
            <person name="Praeg A."/>
            <person name="Erxleben A."/>
            <person name="Guenther S."/>
            <person name="Mueller M."/>
        </authorList>
    </citation>
    <scope>NUCLEOTIDE SEQUENCE [LARGE SCALE GENOMIC DNA]</scope>
    <source>
        <strain evidence="2 3">JA 4570</strain>
    </source>
</reference>
<organism evidence="2 3">
    <name type="scientific">Streptomyces aurantiacus JA 4570</name>
    <dbReference type="NCBI Taxonomy" id="1286094"/>
    <lineage>
        <taxon>Bacteria</taxon>
        <taxon>Bacillati</taxon>
        <taxon>Actinomycetota</taxon>
        <taxon>Actinomycetes</taxon>
        <taxon>Kitasatosporales</taxon>
        <taxon>Streptomycetaceae</taxon>
        <taxon>Streptomyces</taxon>
        <taxon>Streptomyces aurantiacus group</taxon>
    </lineage>
</organism>
<feature type="region of interest" description="Disordered" evidence="1">
    <location>
        <begin position="1"/>
        <end position="23"/>
    </location>
</feature>
<comment type="caution">
    <text evidence="2">The sequence shown here is derived from an EMBL/GenBank/DDBJ whole genome shotgun (WGS) entry which is preliminary data.</text>
</comment>
<gene>
    <name evidence="2" type="ORF">STRAU_2975</name>
</gene>
<dbReference type="AlphaFoldDB" id="S4ARB0"/>
<dbReference type="Proteomes" id="UP000014629">
    <property type="component" value="Unassembled WGS sequence"/>
</dbReference>
<evidence type="ECO:0000313" key="2">
    <source>
        <dbReference type="EMBL" id="EPH43977.1"/>
    </source>
</evidence>
<evidence type="ECO:0000313" key="3">
    <source>
        <dbReference type="Proteomes" id="UP000014629"/>
    </source>
</evidence>
<accession>S4ARB0</accession>
<evidence type="ECO:0000256" key="1">
    <source>
        <dbReference type="SAM" id="MobiDB-lite"/>
    </source>
</evidence>
<sequence>MLSPPARRPRPVGPRGERQSVRANLITSACFRLP</sequence>
<name>S4ARB0_9ACTN</name>
<proteinExistence type="predicted"/>